<dbReference type="EMBL" id="ML213503">
    <property type="protein sequence ID" value="TFK57401.1"/>
    <property type="molecule type" value="Genomic_DNA"/>
</dbReference>
<feature type="coiled-coil region" evidence="7">
    <location>
        <begin position="799"/>
        <end position="826"/>
    </location>
</feature>
<dbReference type="InterPro" id="IPR007696">
    <property type="entry name" value="DNA_mismatch_repair_MutS_core"/>
</dbReference>
<evidence type="ECO:0000256" key="8">
    <source>
        <dbReference type="SAM" id="MobiDB-lite"/>
    </source>
</evidence>
<keyword evidence="4" id="KW-0067">ATP-binding</keyword>
<dbReference type="InterPro" id="IPR016151">
    <property type="entry name" value="DNA_mismatch_repair_MutS_N"/>
</dbReference>
<dbReference type="GO" id="GO:0005634">
    <property type="term" value="C:nucleus"/>
    <property type="evidence" value="ECO:0007669"/>
    <property type="project" value="TreeGrafter"/>
</dbReference>
<gene>
    <name evidence="10" type="ORF">OE88DRAFT_1691084</name>
</gene>
<dbReference type="Pfam" id="PF01624">
    <property type="entry name" value="MutS_I"/>
    <property type="match status" value="1"/>
</dbReference>
<dbReference type="PANTHER" id="PTHR11361">
    <property type="entry name" value="DNA MISMATCH REPAIR PROTEIN MUTS FAMILY MEMBER"/>
    <property type="match status" value="1"/>
</dbReference>
<dbReference type="Proteomes" id="UP000305948">
    <property type="component" value="Unassembled WGS sequence"/>
</dbReference>
<evidence type="ECO:0000256" key="1">
    <source>
        <dbReference type="ARBA" id="ARBA00006271"/>
    </source>
</evidence>
<dbReference type="SUPFAM" id="SSF52540">
    <property type="entry name" value="P-loop containing nucleoside triphosphate hydrolases"/>
    <property type="match status" value="1"/>
</dbReference>
<proteinExistence type="inferred from homology"/>
<dbReference type="PANTHER" id="PTHR11361:SF34">
    <property type="entry name" value="DNA MISMATCH REPAIR PROTEIN MSH1, MITOCHONDRIAL"/>
    <property type="match status" value="1"/>
</dbReference>
<feature type="compositionally biased region" description="Polar residues" evidence="8">
    <location>
        <begin position="243"/>
        <end position="253"/>
    </location>
</feature>
<dbReference type="Gene3D" id="3.40.50.300">
    <property type="entry name" value="P-loop containing nucleotide triphosphate hydrolases"/>
    <property type="match status" value="1"/>
</dbReference>
<accession>A0A5C3NUG3</accession>
<dbReference type="Gene3D" id="3.40.1170.10">
    <property type="entry name" value="DNA repair protein MutS, domain I"/>
    <property type="match status" value="1"/>
</dbReference>
<dbReference type="GO" id="GO:0005739">
    <property type="term" value="C:mitochondrion"/>
    <property type="evidence" value="ECO:0007669"/>
    <property type="project" value="TreeGrafter"/>
</dbReference>
<dbReference type="SUPFAM" id="SSF48334">
    <property type="entry name" value="DNA repair protein MutS, domain III"/>
    <property type="match status" value="1"/>
</dbReference>
<dbReference type="Gene3D" id="1.10.1420.10">
    <property type="match status" value="2"/>
</dbReference>
<evidence type="ECO:0000256" key="5">
    <source>
        <dbReference type="ARBA" id="ARBA00023125"/>
    </source>
</evidence>
<comment type="similarity">
    <text evidence="1">Belongs to the DNA mismatch repair MutS family.</text>
</comment>
<protein>
    <recommendedName>
        <fullName evidence="9">DNA mismatch repair proteins mutS family domain-containing protein</fullName>
    </recommendedName>
</protein>
<reference evidence="10 11" key="1">
    <citation type="journal article" date="2019" name="Nat. Ecol. Evol.">
        <title>Megaphylogeny resolves global patterns of mushroom evolution.</title>
        <authorList>
            <person name="Varga T."/>
            <person name="Krizsan K."/>
            <person name="Foldi C."/>
            <person name="Dima B."/>
            <person name="Sanchez-Garcia M."/>
            <person name="Sanchez-Ramirez S."/>
            <person name="Szollosi G.J."/>
            <person name="Szarkandi J.G."/>
            <person name="Papp V."/>
            <person name="Albert L."/>
            <person name="Andreopoulos W."/>
            <person name="Angelini C."/>
            <person name="Antonin V."/>
            <person name="Barry K.W."/>
            <person name="Bougher N.L."/>
            <person name="Buchanan P."/>
            <person name="Buyck B."/>
            <person name="Bense V."/>
            <person name="Catcheside P."/>
            <person name="Chovatia M."/>
            <person name="Cooper J."/>
            <person name="Damon W."/>
            <person name="Desjardin D."/>
            <person name="Finy P."/>
            <person name="Geml J."/>
            <person name="Haridas S."/>
            <person name="Hughes K."/>
            <person name="Justo A."/>
            <person name="Karasinski D."/>
            <person name="Kautmanova I."/>
            <person name="Kiss B."/>
            <person name="Kocsube S."/>
            <person name="Kotiranta H."/>
            <person name="LaButti K.M."/>
            <person name="Lechner B.E."/>
            <person name="Liimatainen K."/>
            <person name="Lipzen A."/>
            <person name="Lukacs Z."/>
            <person name="Mihaltcheva S."/>
            <person name="Morgado L.N."/>
            <person name="Niskanen T."/>
            <person name="Noordeloos M.E."/>
            <person name="Ohm R.A."/>
            <person name="Ortiz-Santana B."/>
            <person name="Ovrebo C."/>
            <person name="Racz N."/>
            <person name="Riley R."/>
            <person name="Savchenko A."/>
            <person name="Shiryaev A."/>
            <person name="Soop K."/>
            <person name="Spirin V."/>
            <person name="Szebenyi C."/>
            <person name="Tomsovsky M."/>
            <person name="Tulloss R.E."/>
            <person name="Uehling J."/>
            <person name="Grigoriev I.V."/>
            <person name="Vagvolgyi C."/>
            <person name="Papp T."/>
            <person name="Martin F.M."/>
            <person name="Miettinen O."/>
            <person name="Hibbett D.S."/>
            <person name="Nagy L.G."/>
        </authorList>
    </citation>
    <scope>NUCLEOTIDE SEQUENCE [LARGE SCALE GENOMIC DNA]</scope>
    <source>
        <strain evidence="10 11">OMC1185</strain>
    </source>
</reference>
<dbReference type="InterPro" id="IPR045076">
    <property type="entry name" value="MutS"/>
</dbReference>
<dbReference type="InterPro" id="IPR036187">
    <property type="entry name" value="DNA_mismatch_repair_MutS_sf"/>
</dbReference>
<dbReference type="SUPFAM" id="SSF53150">
    <property type="entry name" value="DNA repair protein MutS, domain II"/>
    <property type="match status" value="1"/>
</dbReference>
<evidence type="ECO:0000256" key="3">
    <source>
        <dbReference type="ARBA" id="ARBA00022763"/>
    </source>
</evidence>
<keyword evidence="11" id="KW-1185">Reference proteome</keyword>
<dbReference type="InterPro" id="IPR027417">
    <property type="entry name" value="P-loop_NTPase"/>
</dbReference>
<dbReference type="STRING" id="5364.A0A5C3NUG3"/>
<dbReference type="FunFam" id="3.40.50.300:FF:001238">
    <property type="entry name" value="DNA mismatch repair protein"/>
    <property type="match status" value="1"/>
</dbReference>
<keyword evidence="3" id="KW-0227">DNA damage</keyword>
<evidence type="ECO:0000256" key="4">
    <source>
        <dbReference type="ARBA" id="ARBA00022840"/>
    </source>
</evidence>
<feature type="domain" description="DNA mismatch repair proteins mutS family" evidence="9">
    <location>
        <begin position="1060"/>
        <end position="1076"/>
    </location>
</feature>
<dbReference type="InterPro" id="IPR007860">
    <property type="entry name" value="DNA_mmatch_repair_MutS_con_dom"/>
</dbReference>
<keyword evidence="5" id="KW-0238">DNA-binding</keyword>
<dbReference type="Gene3D" id="3.30.420.110">
    <property type="entry name" value="MutS, connector domain"/>
    <property type="match status" value="1"/>
</dbReference>
<sequence length="1232" mass="135614">MWNTPKRSSCPGFWKHEVPSSSRPFRVLSCCLEPSTETKMKVLKLSKKFSELPKFYMPPGGSPVVPLAQWRGGLESLAYGSKLQRPRSQSELWGNAGDATFGSVSMSIEQTLSTRDVTVSSDNPVKAKLTRGKRKKIDALAEDASPTLEAPAEAGRKPSRPKKAHIAQDVFPALGVSVEPKTKPGRPRKAHIPVQDVSPALDDSVEPETERGGRQKADTPAEDVSPAPDALVEPIPKRDESQKTTVPAGTVSATLEAPPEGKRTRRRRRKTVVPNLEVEEVNNEVVPPLVQEEVPVRVEPKTATPANITPRTQLAAEILQNLARFSHCILLTRVGGFYESYFDQATEVARLLNIKLTTRSWSGQRVLMCGFPCMHLDKYLKALVEQNNRFVALCEEFPRDSALGAKGGFERRVARVVTPGTLIDEAFLDPYENNYLLAIGIADGDPSCVELGLAWMDVSTGEFSTGVSSLDALRDNLTRISPREVVWDSTIDLKHPARQILAEEGYFVSLAKPKIIPGHVTPVLAKDANADDLTDSESLSCADGSSLTAHEDSAVALLTTYMRTNLMDHMPSILQPNRDKPESRMQIDAHTVKALEIRERIREGGTAGSLMSIVNRTVTSGGARLLSRWLCSPSASLKEIHARQSLVAFFHDRPSLREDLTITLNEVADTTRIIQRFLASRGVISDLTSVSSTVSTWTSIVKRLELEKKMEERERADFRIEDWASLDLLLSRIRDLQHVADHINSAILSTRAAVDETEPEDSDVTSEEALEPGWGNTFSELIHGVSARWSIHPEYSDSLRSLHRKLQDLLARKNTLEEELQRTYKAPSLTLRSSPGQGMHVHLSRKKHQAEIGEDSLLVPISESGTTKVYFLQEWSLLGADILDTVGEIQAAEREAFEGLRTEVNSYSTVLRRNARVIDELDATLSFATLAAELNFVRPVVTEEPIYAVTNSRHPTVERGLLTAGRVFTPNSVQIEPSSRLQIITGPNMAGKSTLLRQTALITILAQAGSFVPAESATIGIVDRLFSRVGARDDLFRDQSTFMVEMLEASEILRRATSKSMVIMDEVGRGTTVRDGLAVAFGAVCHLYSQNRCRALFATHFHELGDMLGYAEDHRGSGAFKDIAFFCTDVDETEDGHFAYSHRLRPGINRDSHGLKVAQLAGMPNFALGIARGALTRLNADQNVTSSVDLAAMGHALEIARGALTRLRAEQNVMSPVALAAMGQALVTHKKY</sequence>
<feature type="region of interest" description="Disordered" evidence="8">
    <location>
        <begin position="826"/>
        <end position="846"/>
    </location>
</feature>
<dbReference type="Pfam" id="PF05188">
    <property type="entry name" value="MutS_II"/>
    <property type="match status" value="1"/>
</dbReference>
<keyword evidence="6" id="KW-0234">DNA repair</keyword>
<feature type="region of interest" description="Disordered" evidence="8">
    <location>
        <begin position="128"/>
        <end position="268"/>
    </location>
</feature>
<dbReference type="Pfam" id="PF05192">
    <property type="entry name" value="MutS_III"/>
    <property type="match status" value="1"/>
</dbReference>
<dbReference type="InterPro" id="IPR007695">
    <property type="entry name" value="DNA_mismatch_repair_MutS-lik_N"/>
</dbReference>
<dbReference type="OrthoDB" id="2534523at2759"/>
<dbReference type="GO" id="GO:0043504">
    <property type="term" value="P:mitochondrial DNA repair"/>
    <property type="evidence" value="ECO:0007669"/>
    <property type="project" value="TreeGrafter"/>
</dbReference>
<dbReference type="PROSITE" id="PS00486">
    <property type="entry name" value="DNA_MISMATCH_REPAIR_2"/>
    <property type="match status" value="1"/>
</dbReference>
<dbReference type="AlphaFoldDB" id="A0A5C3NUG3"/>
<organism evidence="10 11">
    <name type="scientific">Heliocybe sulcata</name>
    <dbReference type="NCBI Taxonomy" id="5364"/>
    <lineage>
        <taxon>Eukaryota</taxon>
        <taxon>Fungi</taxon>
        <taxon>Dikarya</taxon>
        <taxon>Basidiomycota</taxon>
        <taxon>Agaricomycotina</taxon>
        <taxon>Agaricomycetes</taxon>
        <taxon>Gloeophyllales</taxon>
        <taxon>Gloeophyllaceae</taxon>
        <taxon>Heliocybe</taxon>
    </lineage>
</organism>
<dbReference type="SMART" id="SM00533">
    <property type="entry name" value="MUTSd"/>
    <property type="match status" value="1"/>
</dbReference>
<dbReference type="GO" id="GO:0006298">
    <property type="term" value="P:mismatch repair"/>
    <property type="evidence" value="ECO:0007669"/>
    <property type="project" value="InterPro"/>
</dbReference>
<dbReference type="InterPro" id="IPR036678">
    <property type="entry name" value="MutS_con_dom_sf"/>
</dbReference>
<dbReference type="GO" id="GO:0005524">
    <property type="term" value="F:ATP binding"/>
    <property type="evidence" value="ECO:0007669"/>
    <property type="project" value="UniProtKB-KW"/>
</dbReference>
<dbReference type="GO" id="GO:0140664">
    <property type="term" value="F:ATP-dependent DNA damage sensor activity"/>
    <property type="evidence" value="ECO:0007669"/>
    <property type="project" value="InterPro"/>
</dbReference>
<keyword evidence="7" id="KW-0175">Coiled coil</keyword>
<dbReference type="Pfam" id="PF00488">
    <property type="entry name" value="MutS_V"/>
    <property type="match status" value="1"/>
</dbReference>
<evidence type="ECO:0000313" key="11">
    <source>
        <dbReference type="Proteomes" id="UP000305948"/>
    </source>
</evidence>
<feature type="compositionally biased region" description="Basic and acidic residues" evidence="8">
    <location>
        <begin position="208"/>
        <end position="219"/>
    </location>
</feature>
<dbReference type="SMART" id="SM00534">
    <property type="entry name" value="MUTSac"/>
    <property type="match status" value="1"/>
</dbReference>
<evidence type="ECO:0000256" key="2">
    <source>
        <dbReference type="ARBA" id="ARBA00022741"/>
    </source>
</evidence>
<name>A0A5C3NUG3_9AGAM</name>
<evidence type="ECO:0000256" key="7">
    <source>
        <dbReference type="SAM" id="Coils"/>
    </source>
</evidence>
<dbReference type="InterPro" id="IPR000432">
    <property type="entry name" value="DNA_mismatch_repair_MutS_C"/>
</dbReference>
<evidence type="ECO:0000313" key="10">
    <source>
        <dbReference type="EMBL" id="TFK57401.1"/>
    </source>
</evidence>
<dbReference type="SUPFAM" id="SSF55271">
    <property type="entry name" value="DNA repair protein MutS, domain I"/>
    <property type="match status" value="1"/>
</dbReference>
<evidence type="ECO:0000259" key="9">
    <source>
        <dbReference type="PROSITE" id="PS00486"/>
    </source>
</evidence>
<dbReference type="GO" id="GO:0030983">
    <property type="term" value="F:mismatched DNA binding"/>
    <property type="evidence" value="ECO:0007669"/>
    <property type="project" value="InterPro"/>
</dbReference>
<evidence type="ECO:0000256" key="6">
    <source>
        <dbReference type="ARBA" id="ARBA00023204"/>
    </source>
</evidence>
<keyword evidence="2" id="KW-0547">Nucleotide-binding</keyword>